<dbReference type="PANTHER" id="PTHR39173:SF1">
    <property type="entry name" value="ACETYLTRANSFERASE"/>
    <property type="match status" value="1"/>
</dbReference>
<sequence>MLDLVAPTARLRDSWLGSREEWAGGYQDGTGLHPTDDVDTVEGFAAWVTRLHREGDESVPPAPGRVHATYWWIVDSDEYLGAITLRHSLNDFLLNAGGHIGYSVRPSARGRGLATWALGEVLVRAARRLDRVLITCSDTNVASARTIERCGGVLEDVRDTELGRTRRYWIDLRPLQGS</sequence>
<accession>A0ABN2MHW3</accession>
<evidence type="ECO:0000259" key="1">
    <source>
        <dbReference type="PROSITE" id="PS51186"/>
    </source>
</evidence>
<dbReference type="Proteomes" id="UP001500218">
    <property type="component" value="Unassembled WGS sequence"/>
</dbReference>
<protein>
    <submittedName>
        <fullName evidence="2">GNAT family N-acetyltransferase</fullName>
    </submittedName>
</protein>
<comment type="caution">
    <text evidence="2">The sequence shown here is derived from an EMBL/GenBank/DDBJ whole genome shotgun (WGS) entry which is preliminary data.</text>
</comment>
<organism evidence="2 3">
    <name type="scientific">Luedemannella flava</name>
    <dbReference type="NCBI Taxonomy" id="349316"/>
    <lineage>
        <taxon>Bacteria</taxon>
        <taxon>Bacillati</taxon>
        <taxon>Actinomycetota</taxon>
        <taxon>Actinomycetes</taxon>
        <taxon>Micromonosporales</taxon>
        <taxon>Micromonosporaceae</taxon>
        <taxon>Luedemannella</taxon>
    </lineage>
</organism>
<dbReference type="RefSeq" id="WP_344138007.1">
    <property type="nucleotide sequence ID" value="NZ_BAAALT010000228.1"/>
</dbReference>
<feature type="domain" description="N-acetyltransferase" evidence="1">
    <location>
        <begin position="31"/>
        <end position="173"/>
    </location>
</feature>
<gene>
    <name evidence="2" type="ORF">GCM10009682_52560</name>
</gene>
<proteinExistence type="predicted"/>
<dbReference type="PROSITE" id="PS51186">
    <property type="entry name" value="GNAT"/>
    <property type="match status" value="1"/>
</dbReference>
<dbReference type="SUPFAM" id="SSF55729">
    <property type="entry name" value="Acyl-CoA N-acyltransferases (Nat)"/>
    <property type="match status" value="1"/>
</dbReference>
<reference evidence="2 3" key="1">
    <citation type="journal article" date="2019" name="Int. J. Syst. Evol. Microbiol.">
        <title>The Global Catalogue of Microorganisms (GCM) 10K type strain sequencing project: providing services to taxonomists for standard genome sequencing and annotation.</title>
        <authorList>
            <consortium name="The Broad Institute Genomics Platform"/>
            <consortium name="The Broad Institute Genome Sequencing Center for Infectious Disease"/>
            <person name="Wu L."/>
            <person name="Ma J."/>
        </authorList>
    </citation>
    <scope>NUCLEOTIDE SEQUENCE [LARGE SCALE GENOMIC DNA]</scope>
    <source>
        <strain evidence="2 3">JCM 13250</strain>
    </source>
</reference>
<dbReference type="EMBL" id="BAAALT010000228">
    <property type="protein sequence ID" value="GAA1826380.1"/>
    <property type="molecule type" value="Genomic_DNA"/>
</dbReference>
<dbReference type="PANTHER" id="PTHR39173">
    <property type="entry name" value="ACETYLTRANSFERASE"/>
    <property type="match status" value="1"/>
</dbReference>
<name>A0ABN2MHW3_9ACTN</name>
<evidence type="ECO:0000313" key="2">
    <source>
        <dbReference type="EMBL" id="GAA1826380.1"/>
    </source>
</evidence>
<evidence type="ECO:0000313" key="3">
    <source>
        <dbReference type="Proteomes" id="UP001500218"/>
    </source>
</evidence>
<dbReference type="InterPro" id="IPR000182">
    <property type="entry name" value="GNAT_dom"/>
</dbReference>
<dbReference type="InterPro" id="IPR016181">
    <property type="entry name" value="Acyl_CoA_acyltransferase"/>
</dbReference>
<dbReference type="Pfam" id="PF13302">
    <property type="entry name" value="Acetyltransf_3"/>
    <property type="match status" value="1"/>
</dbReference>
<keyword evidence="3" id="KW-1185">Reference proteome</keyword>
<dbReference type="Gene3D" id="3.40.630.30">
    <property type="match status" value="1"/>
</dbReference>